<evidence type="ECO:0000313" key="3">
    <source>
        <dbReference type="Proteomes" id="UP000187609"/>
    </source>
</evidence>
<gene>
    <name evidence="2" type="ORF">A4A49_03084</name>
</gene>
<accession>A0A1J6I8G7</accession>
<evidence type="ECO:0000313" key="2">
    <source>
        <dbReference type="EMBL" id="OIS96839.1"/>
    </source>
</evidence>
<dbReference type="EMBL" id="MJEQ01037193">
    <property type="protein sequence ID" value="OIS96839.1"/>
    <property type="molecule type" value="Genomic_DNA"/>
</dbReference>
<dbReference type="AlphaFoldDB" id="A0A1J6I8G7"/>
<keyword evidence="1" id="KW-1133">Transmembrane helix</keyword>
<dbReference type="Gramene" id="OIS96839">
    <property type="protein sequence ID" value="OIS96839"/>
    <property type="gene ID" value="A4A49_03084"/>
</dbReference>
<proteinExistence type="predicted"/>
<dbReference type="KEGG" id="nau:109234226"/>
<keyword evidence="3" id="KW-1185">Reference proteome</keyword>
<keyword evidence="1" id="KW-0812">Transmembrane</keyword>
<keyword evidence="1" id="KW-0472">Membrane</keyword>
<organism evidence="2 3">
    <name type="scientific">Nicotiana attenuata</name>
    <name type="common">Coyote tobacco</name>
    <dbReference type="NCBI Taxonomy" id="49451"/>
    <lineage>
        <taxon>Eukaryota</taxon>
        <taxon>Viridiplantae</taxon>
        <taxon>Streptophyta</taxon>
        <taxon>Embryophyta</taxon>
        <taxon>Tracheophyta</taxon>
        <taxon>Spermatophyta</taxon>
        <taxon>Magnoliopsida</taxon>
        <taxon>eudicotyledons</taxon>
        <taxon>Gunneridae</taxon>
        <taxon>Pentapetalae</taxon>
        <taxon>asterids</taxon>
        <taxon>lamiids</taxon>
        <taxon>Solanales</taxon>
        <taxon>Solanaceae</taxon>
        <taxon>Nicotianoideae</taxon>
        <taxon>Nicotianeae</taxon>
        <taxon>Nicotiana</taxon>
    </lineage>
</organism>
<name>A0A1J6I8G7_NICAT</name>
<sequence length="181" mass="20201">MGDVKEHLLGWLHRAARLQLMACSCQRPIPLQAKSPLRCQGCNAWTIIFLYSSFLLIQVVIVRIINQFTKMLELEAINEAAFVPVLNKSTFCIVTSQMSGNKGAMVQKNAIVINEGGLVVSSLSPIVTKSHPQVNNQLQVFGATNQVMSNICFSTTRNGFFELQVDQDEEENGRSRLQKFN</sequence>
<dbReference type="Proteomes" id="UP000187609">
    <property type="component" value="Unassembled WGS sequence"/>
</dbReference>
<reference evidence="2" key="1">
    <citation type="submission" date="2016-11" db="EMBL/GenBank/DDBJ databases">
        <title>The genome of Nicotiana attenuata.</title>
        <authorList>
            <person name="Xu S."/>
            <person name="Brockmoeller T."/>
            <person name="Gaquerel E."/>
            <person name="Navarro A."/>
            <person name="Kuhl H."/>
            <person name="Gase K."/>
            <person name="Ling Z."/>
            <person name="Zhou W."/>
            <person name="Kreitzer C."/>
            <person name="Stanke M."/>
            <person name="Tang H."/>
            <person name="Lyons E."/>
            <person name="Pandey P."/>
            <person name="Pandey S.P."/>
            <person name="Timmermann B."/>
            <person name="Baldwin I.T."/>
        </authorList>
    </citation>
    <scope>NUCLEOTIDE SEQUENCE [LARGE SCALE GENOMIC DNA]</scope>
    <source>
        <strain evidence="2">UT</strain>
    </source>
</reference>
<protein>
    <submittedName>
        <fullName evidence="2">Uncharacterized protein</fullName>
    </submittedName>
</protein>
<comment type="caution">
    <text evidence="2">The sequence shown here is derived from an EMBL/GenBank/DDBJ whole genome shotgun (WGS) entry which is preliminary data.</text>
</comment>
<evidence type="ECO:0000256" key="1">
    <source>
        <dbReference type="SAM" id="Phobius"/>
    </source>
</evidence>
<feature type="transmembrane region" description="Helical" evidence="1">
    <location>
        <begin position="44"/>
        <end position="65"/>
    </location>
</feature>